<dbReference type="InterPro" id="IPR048840">
    <property type="entry name" value="PolA_pol_NTPase"/>
</dbReference>
<gene>
    <name evidence="2" type="ORF">BJ554DRAFT_5575</name>
</gene>
<dbReference type="SUPFAM" id="SSF81301">
    <property type="entry name" value="Nucleotidyltransferase"/>
    <property type="match status" value="1"/>
</dbReference>
<dbReference type="Gene3D" id="3.30.460.10">
    <property type="entry name" value="Beta Polymerase, domain 2"/>
    <property type="match status" value="1"/>
</dbReference>
<dbReference type="Proteomes" id="UP000673691">
    <property type="component" value="Unassembled WGS sequence"/>
</dbReference>
<keyword evidence="3" id="KW-1185">Reference proteome</keyword>
<dbReference type="EMBL" id="JAEFCI010002592">
    <property type="protein sequence ID" value="KAG5462129.1"/>
    <property type="molecule type" value="Genomic_DNA"/>
</dbReference>
<dbReference type="AlphaFoldDB" id="A0A8H8DKQ8"/>
<protein>
    <recommendedName>
        <fullName evidence="1">Poly(A) polymerase nucleotidyltransferase domain-containing protein</fullName>
    </recommendedName>
</protein>
<feature type="domain" description="Poly(A) polymerase nucleotidyltransferase" evidence="1">
    <location>
        <begin position="7"/>
        <end position="121"/>
    </location>
</feature>
<dbReference type="OrthoDB" id="412748at2759"/>
<name>A0A8H8DKQ8_9FUNG</name>
<evidence type="ECO:0000313" key="2">
    <source>
        <dbReference type="EMBL" id="KAG5462129.1"/>
    </source>
</evidence>
<reference evidence="2 3" key="1">
    <citation type="journal article" name="Sci. Rep.">
        <title>Genome-scale phylogenetic analyses confirm Olpidium as the closest living zoosporic fungus to the non-flagellated, terrestrial fungi.</title>
        <authorList>
            <person name="Chang Y."/>
            <person name="Rochon D."/>
            <person name="Sekimoto S."/>
            <person name="Wang Y."/>
            <person name="Chovatia M."/>
            <person name="Sandor L."/>
            <person name="Salamov A."/>
            <person name="Grigoriev I.V."/>
            <person name="Stajich J.E."/>
            <person name="Spatafora J.W."/>
        </authorList>
    </citation>
    <scope>NUCLEOTIDE SEQUENCE [LARGE SCALE GENOMIC DNA]</scope>
    <source>
        <strain evidence="2">S191</strain>
    </source>
</reference>
<proteinExistence type="predicted"/>
<dbReference type="InterPro" id="IPR043519">
    <property type="entry name" value="NT_sf"/>
</dbReference>
<dbReference type="GO" id="GO:0005634">
    <property type="term" value="C:nucleus"/>
    <property type="evidence" value="ECO:0007669"/>
    <property type="project" value="TreeGrafter"/>
</dbReference>
<sequence>RKPRYLGVTPPISEAAATPDEIAVTGSLTEALKENGMFESEEESQRRCVFRNLLDYSPWSNVRGPVSGLRSEIVLGKLDKMVKDFVYKISAKKLPEPIARESGGKIFTFGSYRLGVHGSGTNAPRKGQAFSPCSTPSRTCSESTRSFQLRCQVRTSIRCASCRGT</sequence>
<dbReference type="Pfam" id="PF20750">
    <property type="entry name" value="PAP_NTPase"/>
    <property type="match status" value="1"/>
</dbReference>
<organism evidence="2 3">
    <name type="scientific">Olpidium bornovanus</name>
    <dbReference type="NCBI Taxonomy" id="278681"/>
    <lineage>
        <taxon>Eukaryota</taxon>
        <taxon>Fungi</taxon>
        <taxon>Fungi incertae sedis</taxon>
        <taxon>Olpidiomycota</taxon>
        <taxon>Olpidiomycotina</taxon>
        <taxon>Olpidiomycetes</taxon>
        <taxon>Olpidiales</taxon>
        <taxon>Olpidiaceae</taxon>
        <taxon>Olpidium</taxon>
    </lineage>
</organism>
<evidence type="ECO:0000259" key="1">
    <source>
        <dbReference type="Pfam" id="PF20750"/>
    </source>
</evidence>
<evidence type="ECO:0000313" key="3">
    <source>
        <dbReference type="Proteomes" id="UP000673691"/>
    </source>
</evidence>
<dbReference type="GO" id="GO:1990817">
    <property type="term" value="F:poly(A) RNA polymerase activity"/>
    <property type="evidence" value="ECO:0007669"/>
    <property type="project" value="TreeGrafter"/>
</dbReference>
<feature type="non-terminal residue" evidence="2">
    <location>
        <position position="1"/>
    </location>
</feature>
<comment type="caution">
    <text evidence="2">The sequence shown here is derived from an EMBL/GenBank/DDBJ whole genome shotgun (WGS) entry which is preliminary data.</text>
</comment>
<dbReference type="PANTHER" id="PTHR10682:SF10">
    <property type="entry name" value="POLYNUCLEOTIDE ADENYLYLTRANSFERASE"/>
    <property type="match status" value="1"/>
</dbReference>
<dbReference type="PANTHER" id="PTHR10682">
    <property type="entry name" value="POLY A POLYMERASE"/>
    <property type="match status" value="1"/>
</dbReference>
<accession>A0A8H8DKQ8</accession>